<comment type="function">
    <text evidence="9">Catalyzes the activation of phenylacetic acid (PA) to phenylacetyl-CoA (PA-CoA).</text>
</comment>
<dbReference type="Gene3D" id="3.40.50.12780">
    <property type="entry name" value="N-terminal domain of ligase-like"/>
    <property type="match status" value="1"/>
</dbReference>
<keyword evidence="3 9" id="KW-0547">Nucleotide-binding</keyword>
<organism evidence="12 13">
    <name type="scientific">Planosporangium mesophilum</name>
    <dbReference type="NCBI Taxonomy" id="689768"/>
    <lineage>
        <taxon>Bacteria</taxon>
        <taxon>Bacillati</taxon>
        <taxon>Actinomycetota</taxon>
        <taxon>Actinomycetes</taxon>
        <taxon>Micromonosporales</taxon>
        <taxon>Micromonosporaceae</taxon>
        <taxon>Planosporangium</taxon>
    </lineage>
</organism>
<dbReference type="UniPathway" id="UPA00930"/>
<dbReference type="Pfam" id="PF14535">
    <property type="entry name" value="AMP-binding_C_2"/>
    <property type="match status" value="1"/>
</dbReference>
<dbReference type="GO" id="GO:0047475">
    <property type="term" value="F:phenylacetate-CoA ligase activity"/>
    <property type="evidence" value="ECO:0007669"/>
    <property type="project" value="UniProtKB-EC"/>
</dbReference>
<dbReference type="EMBL" id="BOON01000008">
    <property type="protein sequence ID" value="GII21518.1"/>
    <property type="molecule type" value="Genomic_DNA"/>
</dbReference>
<evidence type="ECO:0000259" key="11">
    <source>
        <dbReference type="Pfam" id="PF14535"/>
    </source>
</evidence>
<evidence type="ECO:0000256" key="1">
    <source>
        <dbReference type="ARBA" id="ARBA00011245"/>
    </source>
</evidence>
<evidence type="ECO:0000256" key="5">
    <source>
        <dbReference type="ARBA" id="ARBA00061566"/>
    </source>
</evidence>
<evidence type="ECO:0000313" key="13">
    <source>
        <dbReference type="Proteomes" id="UP000599074"/>
    </source>
</evidence>
<dbReference type="InterPro" id="IPR045851">
    <property type="entry name" value="AMP-bd_C_sf"/>
</dbReference>
<accession>A0A8J3T864</accession>
<evidence type="ECO:0000256" key="4">
    <source>
        <dbReference type="ARBA" id="ARBA00060591"/>
    </source>
</evidence>
<evidence type="ECO:0000256" key="3">
    <source>
        <dbReference type="ARBA" id="ARBA00022741"/>
    </source>
</evidence>
<dbReference type="GO" id="GO:0010124">
    <property type="term" value="P:phenylacetate catabolic process"/>
    <property type="evidence" value="ECO:0007669"/>
    <property type="project" value="UniProtKB-UniRule"/>
</dbReference>
<dbReference type="Gene3D" id="3.30.300.30">
    <property type="match status" value="1"/>
</dbReference>
<dbReference type="Pfam" id="PF00501">
    <property type="entry name" value="AMP-binding"/>
    <property type="match status" value="1"/>
</dbReference>
<dbReference type="RefSeq" id="WP_203935446.1">
    <property type="nucleotide sequence ID" value="NZ_BOON01000008.1"/>
</dbReference>
<reference evidence="12" key="1">
    <citation type="submission" date="2021-01" db="EMBL/GenBank/DDBJ databases">
        <title>Whole genome shotgun sequence of Planosporangium mesophilum NBRC 109066.</title>
        <authorList>
            <person name="Komaki H."/>
            <person name="Tamura T."/>
        </authorList>
    </citation>
    <scope>NUCLEOTIDE SEQUENCE</scope>
    <source>
        <strain evidence="12">NBRC 109066</strain>
    </source>
</reference>
<evidence type="ECO:0000256" key="7">
    <source>
        <dbReference type="ARBA" id="ARBA00068695"/>
    </source>
</evidence>
<dbReference type="CDD" id="cd05913">
    <property type="entry name" value="PaaK"/>
    <property type="match status" value="1"/>
</dbReference>
<evidence type="ECO:0000313" key="12">
    <source>
        <dbReference type="EMBL" id="GII21518.1"/>
    </source>
</evidence>
<dbReference type="AlphaFoldDB" id="A0A8J3T864"/>
<dbReference type="InterPro" id="IPR051414">
    <property type="entry name" value="Adenylate-forming_Reductase"/>
</dbReference>
<dbReference type="PANTHER" id="PTHR43439">
    <property type="entry name" value="PHENYLACETATE-COENZYME A LIGASE"/>
    <property type="match status" value="1"/>
</dbReference>
<proteinExistence type="inferred from homology"/>
<comment type="catalytic activity">
    <reaction evidence="9">
        <text>2-phenylacetate + ATP + CoA = phenylacetyl-CoA + AMP + diphosphate</text>
        <dbReference type="Rhea" id="RHEA:20956"/>
        <dbReference type="ChEBI" id="CHEBI:18401"/>
        <dbReference type="ChEBI" id="CHEBI:30616"/>
        <dbReference type="ChEBI" id="CHEBI:33019"/>
        <dbReference type="ChEBI" id="CHEBI:57287"/>
        <dbReference type="ChEBI" id="CHEBI:57390"/>
        <dbReference type="ChEBI" id="CHEBI:456215"/>
        <dbReference type="EC" id="6.2.1.30"/>
    </reaction>
</comment>
<evidence type="ECO:0000256" key="6">
    <source>
        <dbReference type="ARBA" id="ARBA00066629"/>
    </source>
</evidence>
<dbReference type="InterPro" id="IPR011880">
    <property type="entry name" value="PA_CoA_ligase"/>
</dbReference>
<comment type="pathway">
    <text evidence="4 9">Aromatic compound metabolism; phenylacetate degradation.</text>
</comment>
<dbReference type="EC" id="6.2.1.30" evidence="6 9"/>
<protein>
    <recommendedName>
        <fullName evidence="7 9">Phenylacetate-coenzyme A ligase</fullName>
        <ecNumber evidence="6 9">6.2.1.30</ecNumber>
    </recommendedName>
    <alternativeName>
        <fullName evidence="8 9">Phenylacetyl-CoA ligase</fullName>
    </alternativeName>
</protein>
<evidence type="ECO:0000256" key="2">
    <source>
        <dbReference type="ARBA" id="ARBA00022598"/>
    </source>
</evidence>
<dbReference type="PIRSF" id="PIRSF006444">
    <property type="entry name" value="PaaK"/>
    <property type="match status" value="1"/>
</dbReference>
<keyword evidence="2 9" id="KW-0436">Ligase</keyword>
<evidence type="ECO:0000259" key="10">
    <source>
        <dbReference type="Pfam" id="PF00501"/>
    </source>
</evidence>
<comment type="similarity">
    <text evidence="5 9">Belongs to the phenylacetyl-CoA ligase family.</text>
</comment>
<dbReference type="GO" id="GO:0000166">
    <property type="term" value="F:nucleotide binding"/>
    <property type="evidence" value="ECO:0007669"/>
    <property type="project" value="UniProtKB-KW"/>
</dbReference>
<feature type="domain" description="AMP-dependent synthetase/ligase" evidence="10">
    <location>
        <begin position="86"/>
        <end position="293"/>
    </location>
</feature>
<dbReference type="PANTHER" id="PTHR43439:SF1">
    <property type="entry name" value="PHENYLACETATE-COENZYME A LIGASE"/>
    <property type="match status" value="1"/>
</dbReference>
<evidence type="ECO:0000256" key="9">
    <source>
        <dbReference type="PIRNR" id="PIRNR006444"/>
    </source>
</evidence>
<comment type="subunit">
    <text evidence="1">Monomer.</text>
</comment>
<feature type="domain" description="AMP-dependent ligase C-terminal" evidence="11">
    <location>
        <begin position="343"/>
        <end position="431"/>
    </location>
</feature>
<gene>
    <name evidence="12" type="ORF">Pme01_11150</name>
</gene>
<dbReference type="InterPro" id="IPR028154">
    <property type="entry name" value="AMP-dep_Lig_C"/>
</dbReference>
<dbReference type="Proteomes" id="UP000599074">
    <property type="component" value="Unassembled WGS sequence"/>
</dbReference>
<dbReference type="InterPro" id="IPR000873">
    <property type="entry name" value="AMP-dep_synth/lig_dom"/>
</dbReference>
<keyword evidence="13" id="KW-1185">Reference proteome</keyword>
<dbReference type="SUPFAM" id="SSF56801">
    <property type="entry name" value="Acetyl-CoA synthetase-like"/>
    <property type="match status" value="1"/>
</dbReference>
<evidence type="ECO:0000256" key="8">
    <source>
        <dbReference type="ARBA" id="ARBA00075111"/>
    </source>
</evidence>
<sequence length="444" mass="46975">MNPPADTADVVFDPAETMSADERTALQTERLRGLVDRLLAADGVLGRRLRATGVDSGAGLSLADLPRLPQTTKADLWEHYPLGMLAVPAEEVACIHGSSGTGGRPTLVGYTAGDVATWANVMARSLVGAGATRSSLIHNAYGYGLFTGGLGVHHGAGALGATVVPVSAGMTQRQLRLIQDLRPDVLTCTPSYAIYLGEAFAAAGVAPAETGLRVGVHGAEPWTDAMRVQIERLLGIRALDIYGLSEITGPGVACETLDSEGWLHVQEDHFYVEALDPLSGEPVPDGQLGELAFTTLTKEALPLLRYRTGDLARLNRAPGPGKRTTVRMSKLTGRVDDMLVIRGVNVYPSEVEQVVLADPAVAPQYLLVVDARTAQPRLAVCAEAAGDFTPEVVTARLGGALRERLGLSCEVVLVEPGQLPRTEVGKARRLIRWDGGEPPVPGLR</sequence>
<name>A0A8J3T864_9ACTN</name>
<dbReference type="InterPro" id="IPR042099">
    <property type="entry name" value="ANL_N_sf"/>
</dbReference>
<comment type="caution">
    <text evidence="12">The sequence shown here is derived from an EMBL/GenBank/DDBJ whole genome shotgun (WGS) entry which is preliminary data.</text>
</comment>
<dbReference type="FunFam" id="3.40.50.12780:FF:000016">
    <property type="entry name" value="Phenylacetate-coenzyme A ligase"/>
    <property type="match status" value="1"/>
</dbReference>